<reference evidence="1 2" key="1">
    <citation type="submission" date="2018-12" db="EMBL/GenBank/DDBJ databases">
        <title>Complete Genome Sequence of the Corallopyronin A producing Myxobacterium Corallococcus coralloides B035.</title>
        <authorList>
            <person name="Bouhired S.M."/>
            <person name="Rupp O."/>
            <person name="Blom J."/>
            <person name="Schaeberle T.F."/>
            <person name="Kehraus S."/>
            <person name="Schiefer A."/>
            <person name="Pfarr K."/>
            <person name="Goesmann A."/>
            <person name="Hoerauf A."/>
            <person name="Koenig G.M."/>
        </authorList>
    </citation>
    <scope>NUCLEOTIDE SEQUENCE [LARGE SCALE GENOMIC DNA]</scope>
    <source>
        <strain evidence="1 2">B035</strain>
    </source>
</reference>
<evidence type="ECO:0000313" key="2">
    <source>
        <dbReference type="Proteomes" id="UP000288758"/>
    </source>
</evidence>
<gene>
    <name evidence="1" type="ORF">EJ065_3187</name>
</gene>
<accession>A0A410RS77</accession>
<evidence type="ECO:0000313" key="1">
    <source>
        <dbReference type="EMBL" id="QAT84753.1"/>
    </source>
</evidence>
<protein>
    <submittedName>
        <fullName evidence="1">Uncharacterized protein</fullName>
    </submittedName>
</protein>
<dbReference type="AlphaFoldDB" id="A0A410RS77"/>
<name>A0A410RS77_CORCK</name>
<dbReference type="EMBL" id="CP034669">
    <property type="protein sequence ID" value="QAT84753.1"/>
    <property type="molecule type" value="Genomic_DNA"/>
</dbReference>
<proteinExistence type="predicted"/>
<organism evidence="1 2">
    <name type="scientific">Corallococcus coralloides</name>
    <name type="common">Myxococcus coralloides</name>
    <dbReference type="NCBI Taxonomy" id="184914"/>
    <lineage>
        <taxon>Bacteria</taxon>
        <taxon>Pseudomonadati</taxon>
        <taxon>Myxococcota</taxon>
        <taxon>Myxococcia</taxon>
        <taxon>Myxococcales</taxon>
        <taxon>Cystobacterineae</taxon>
        <taxon>Myxococcaceae</taxon>
        <taxon>Corallococcus</taxon>
    </lineage>
</organism>
<dbReference type="Proteomes" id="UP000288758">
    <property type="component" value="Chromosome"/>
</dbReference>
<sequence>MNGISLGRNVPSELLDQLFQCRHQTLFFTFSMANSPNSRWAS</sequence>